<evidence type="ECO:0000313" key="1">
    <source>
        <dbReference type="EMBL" id="QBF24001.1"/>
    </source>
</evidence>
<evidence type="ECO:0000313" key="2">
    <source>
        <dbReference type="Proteomes" id="UP000289726"/>
    </source>
</evidence>
<sequence>MKESTEKNKVVDWKHDKTWDAKYDENSNQLSKRYYLKDHTTEKPKIYWSESWDATYDNKGEQISKIYYQPVDDPSKEKIMDHSKSVFVSSGDNEPYNAKDNEQEQESIFSQGIKWLKRGFDYLTSNEEQPQ</sequence>
<dbReference type="RefSeq" id="WP_130427852.1">
    <property type="nucleotide sequence ID" value="NZ_CP035949.1"/>
</dbReference>
<organism evidence="1 2">
    <name type="scientific">'Catharanthus roseus' aster yellows phytoplasma</name>
    <dbReference type="NCBI Taxonomy" id="1193712"/>
    <lineage>
        <taxon>Bacteria</taxon>
        <taxon>Bacillati</taxon>
        <taxon>Mycoplasmatota</taxon>
        <taxon>Mollicutes</taxon>
        <taxon>Acholeplasmatales</taxon>
        <taxon>Acholeplasmataceae</taxon>
        <taxon>Candidatus Phytoplasma</taxon>
        <taxon>16SrI (Aster yellows group)</taxon>
    </lineage>
</organism>
<name>A0A4P6MED9_9MOLU</name>
<accession>A0A4P6MED9</accession>
<dbReference type="AlphaFoldDB" id="A0A4P6MED9"/>
<dbReference type="Proteomes" id="UP000289726">
    <property type="component" value="Chromosome"/>
</dbReference>
<keyword evidence="2" id="KW-1185">Reference proteome</keyword>
<reference evidence="1 2" key="1">
    <citation type="submission" date="2019-02" db="EMBL/GenBank/DDBJ databases">
        <title>Draft Genome Sequence of Maize Bushy Stunt-like Phytoplasma group 16SrI-B (Aster yellows) in South Africa.</title>
        <authorList>
            <person name="Coetzee B."/>
            <person name="Douglas-Smit N."/>
            <person name="Maree H.J."/>
            <person name="Burger J.T."/>
            <person name="Kruger K."/>
            <person name="Pietersen G."/>
        </authorList>
    </citation>
    <scope>NUCLEOTIDE SEQUENCE [LARGE SCALE GENOMIC DNA]</scope>
    <source>
        <strain evidence="1 2">De Villa</strain>
    </source>
</reference>
<dbReference type="EMBL" id="CP035949">
    <property type="protein sequence ID" value="QBF24001.1"/>
    <property type="molecule type" value="Genomic_DNA"/>
</dbReference>
<gene>
    <name evidence="1" type="ORF">EXT02_02315</name>
</gene>
<proteinExistence type="predicted"/>
<protein>
    <submittedName>
        <fullName evidence="1">Uncharacterized protein</fullName>
    </submittedName>
</protein>